<dbReference type="SUPFAM" id="SSF103473">
    <property type="entry name" value="MFS general substrate transporter"/>
    <property type="match status" value="1"/>
</dbReference>
<name>A0A4R7NW77_9GAMM</name>
<proteinExistence type="predicted"/>
<evidence type="ECO:0000313" key="2">
    <source>
        <dbReference type="EMBL" id="TDU24921.1"/>
    </source>
</evidence>
<dbReference type="EMBL" id="SOBR01000001">
    <property type="protein sequence ID" value="TDU24921.1"/>
    <property type="molecule type" value="Genomic_DNA"/>
</dbReference>
<keyword evidence="1" id="KW-0812">Transmembrane</keyword>
<dbReference type="Gene3D" id="1.20.1250.20">
    <property type="entry name" value="MFS general substrate transporter like domains"/>
    <property type="match status" value="1"/>
</dbReference>
<keyword evidence="1" id="KW-1133">Transmembrane helix</keyword>
<evidence type="ECO:0008006" key="4">
    <source>
        <dbReference type="Google" id="ProtNLM"/>
    </source>
</evidence>
<protein>
    <recommendedName>
        <fullName evidence="4">MFS transporter</fullName>
    </recommendedName>
</protein>
<evidence type="ECO:0000256" key="1">
    <source>
        <dbReference type="SAM" id="Phobius"/>
    </source>
</evidence>
<accession>A0A4R7NW77</accession>
<keyword evidence="1" id="KW-0472">Membrane</keyword>
<comment type="caution">
    <text evidence="2">The sequence shown here is derived from an EMBL/GenBank/DDBJ whole genome shotgun (WGS) entry which is preliminary data.</text>
</comment>
<reference evidence="2 3" key="1">
    <citation type="submission" date="2019-03" db="EMBL/GenBank/DDBJ databases">
        <title>Genomic Encyclopedia of Type Strains, Phase IV (KMG-IV): sequencing the most valuable type-strain genomes for metagenomic binning, comparative biology and taxonomic classification.</title>
        <authorList>
            <person name="Goeker M."/>
        </authorList>
    </citation>
    <scope>NUCLEOTIDE SEQUENCE [LARGE SCALE GENOMIC DNA]</scope>
    <source>
        <strain evidence="2 3">DSM 6770</strain>
    </source>
</reference>
<dbReference type="AlphaFoldDB" id="A0A4R7NW77"/>
<keyword evidence="3" id="KW-1185">Reference proteome</keyword>
<evidence type="ECO:0000313" key="3">
    <source>
        <dbReference type="Proteomes" id="UP000295380"/>
    </source>
</evidence>
<feature type="transmembrane region" description="Helical" evidence="1">
    <location>
        <begin position="60"/>
        <end position="82"/>
    </location>
</feature>
<dbReference type="Proteomes" id="UP000295380">
    <property type="component" value="Unassembled WGS sequence"/>
</dbReference>
<gene>
    <name evidence="2" type="ORF">C8E00_101306</name>
</gene>
<feature type="transmembrane region" description="Helical" evidence="1">
    <location>
        <begin position="34"/>
        <end position="54"/>
    </location>
</feature>
<sequence length="95" mass="10455">MLLSGMVTGMQEPTVTSLLIQFWGSEHLGRLRSIFVAGMVFASGLAPATFGIMLDPGISFTGILIMMIVMVCIGFLLAWGPLTRQVREQRREVRP</sequence>
<organism evidence="2 3">
    <name type="scientific">Chromohalobacter marismortui</name>
    <dbReference type="NCBI Taxonomy" id="42055"/>
    <lineage>
        <taxon>Bacteria</taxon>
        <taxon>Pseudomonadati</taxon>
        <taxon>Pseudomonadota</taxon>
        <taxon>Gammaproteobacteria</taxon>
        <taxon>Oceanospirillales</taxon>
        <taxon>Halomonadaceae</taxon>
        <taxon>Chromohalobacter</taxon>
    </lineage>
</organism>
<dbReference type="InterPro" id="IPR036259">
    <property type="entry name" value="MFS_trans_sf"/>
</dbReference>